<keyword evidence="3" id="KW-1185">Reference proteome</keyword>
<evidence type="ECO:0000313" key="3">
    <source>
        <dbReference type="Proteomes" id="UP000676649"/>
    </source>
</evidence>
<sequence length="229" mass="26333">MINSQQIKYASLSLLIVFFIYLAYLSVKWAIASVIEVQLRHQLGEAQSQLTTNLTIEDWQNIATQLSFAEQMHENNSELSILGMFANQVKGQKFEQQQLRDAANIAYQQSIKDAEKGLKLRPSWTALWEGLVVNKIHSGQYDNTLEAGFERIVSLGRWEYSAQYQLVYNAFLNWNKLTEFEHILVGKAFKQLYIMTLKTDILIKNLTEGVNKSIICVNDSKDLILFCEN</sequence>
<name>A0A975MLE3_9GAMM</name>
<gene>
    <name evidence="2" type="ORF">KEF85_11875</name>
</gene>
<dbReference type="AlphaFoldDB" id="A0A975MLE3"/>
<dbReference type="Proteomes" id="UP000676649">
    <property type="component" value="Chromosome"/>
</dbReference>
<dbReference type="EMBL" id="CP073754">
    <property type="protein sequence ID" value="QWF70048.1"/>
    <property type="molecule type" value="Genomic_DNA"/>
</dbReference>
<protein>
    <submittedName>
        <fullName evidence="2">Uncharacterized protein</fullName>
    </submittedName>
</protein>
<proteinExistence type="predicted"/>
<accession>A0A975MLE3</accession>
<keyword evidence="1" id="KW-0812">Transmembrane</keyword>
<organism evidence="2 3">
    <name type="scientific">Methylomonas paludis</name>
    <dbReference type="NCBI Taxonomy" id="1173101"/>
    <lineage>
        <taxon>Bacteria</taxon>
        <taxon>Pseudomonadati</taxon>
        <taxon>Pseudomonadota</taxon>
        <taxon>Gammaproteobacteria</taxon>
        <taxon>Methylococcales</taxon>
        <taxon>Methylococcaceae</taxon>
        <taxon>Methylomonas</taxon>
    </lineage>
</organism>
<evidence type="ECO:0000313" key="2">
    <source>
        <dbReference type="EMBL" id="QWF70048.1"/>
    </source>
</evidence>
<evidence type="ECO:0000256" key="1">
    <source>
        <dbReference type="SAM" id="Phobius"/>
    </source>
</evidence>
<reference evidence="2" key="1">
    <citation type="submission" date="2021-04" db="EMBL/GenBank/DDBJ databases">
        <title>Draft genome sequence data of methanotrophic Methylovulum sp. strain S1L and Methylomonas sp. strain S2AM isolated from boreal lake water columns.</title>
        <authorList>
            <person name="Rissanen A.J."/>
            <person name="Mangayil R."/>
            <person name="Svenning M.M."/>
            <person name="Khanongnuch R."/>
        </authorList>
    </citation>
    <scope>NUCLEOTIDE SEQUENCE</scope>
    <source>
        <strain evidence="2">S2AM</strain>
    </source>
</reference>
<feature type="transmembrane region" description="Helical" evidence="1">
    <location>
        <begin position="12"/>
        <end position="31"/>
    </location>
</feature>
<dbReference type="KEGG" id="mpad:KEF85_11875"/>
<keyword evidence="1" id="KW-1133">Transmembrane helix</keyword>
<keyword evidence="1" id="KW-0472">Membrane</keyword>
<dbReference type="RefSeq" id="WP_215580838.1">
    <property type="nucleotide sequence ID" value="NZ_CP073754.1"/>
</dbReference>